<dbReference type="Proteomes" id="UP000335415">
    <property type="component" value="Unassembled WGS sequence"/>
</dbReference>
<evidence type="ECO:0000313" key="1">
    <source>
        <dbReference type="EMBL" id="KAA9001376.1"/>
    </source>
</evidence>
<proteinExistence type="predicted"/>
<sequence>MKCALVARFHQAEIFGGEKQDIRKYDVKKHRIWRKRHAAEKANSRGELSLNNKTGARALQQRLMKSFTVF</sequence>
<keyword evidence="2" id="KW-1185">Reference proteome</keyword>
<gene>
    <name evidence="1" type="ORF">FJU30_09180</name>
</gene>
<evidence type="ECO:0000313" key="2">
    <source>
        <dbReference type="Proteomes" id="UP000335415"/>
    </source>
</evidence>
<accession>A0A5J5G3H0</accession>
<comment type="caution">
    <text evidence="1">The sequence shown here is derived from an EMBL/GenBank/DDBJ whole genome shotgun (WGS) entry which is preliminary data.</text>
</comment>
<name>A0A5J5G3H0_9GAMM</name>
<reference evidence="1 2" key="1">
    <citation type="submission" date="2019-09" db="EMBL/GenBank/DDBJ databases">
        <authorList>
            <person name="Li Y."/>
        </authorList>
    </citation>
    <scope>NUCLEOTIDE SEQUENCE [LARGE SCALE GENOMIC DNA]</scope>
    <source>
        <strain evidence="1 2">L3-3HA</strain>
    </source>
</reference>
<dbReference type="AlphaFoldDB" id="A0A5J5G3H0"/>
<dbReference type="EMBL" id="VYKJ01000003">
    <property type="protein sequence ID" value="KAA9001376.1"/>
    <property type="molecule type" value="Genomic_DNA"/>
</dbReference>
<organism evidence="1 2">
    <name type="scientific">Affinibrenneria salicis</name>
    <dbReference type="NCBI Taxonomy" id="2590031"/>
    <lineage>
        <taxon>Bacteria</taxon>
        <taxon>Pseudomonadati</taxon>
        <taxon>Pseudomonadota</taxon>
        <taxon>Gammaproteobacteria</taxon>
        <taxon>Enterobacterales</taxon>
        <taxon>Pectobacteriaceae</taxon>
        <taxon>Affinibrenneria</taxon>
    </lineage>
</organism>
<protein>
    <submittedName>
        <fullName evidence="1">Uncharacterized protein</fullName>
    </submittedName>
</protein>
<dbReference type="RefSeq" id="WP_150434647.1">
    <property type="nucleotide sequence ID" value="NZ_VYKJ01000003.1"/>
</dbReference>